<dbReference type="InParanoid" id="A0A0C3C4E0"/>
<dbReference type="EMBL" id="KN832987">
    <property type="protein sequence ID" value="KIM84507.1"/>
    <property type="molecule type" value="Genomic_DNA"/>
</dbReference>
<gene>
    <name evidence="1" type="ORF">PILCRDRAFT_385172</name>
</gene>
<protein>
    <submittedName>
        <fullName evidence="1">Uncharacterized protein</fullName>
    </submittedName>
</protein>
<dbReference type="HOGENOM" id="CLU_1928396_0_0_1"/>
<dbReference type="AlphaFoldDB" id="A0A0C3C4E0"/>
<evidence type="ECO:0000313" key="1">
    <source>
        <dbReference type="EMBL" id="KIM84507.1"/>
    </source>
</evidence>
<name>A0A0C3C4E0_PILCF</name>
<reference evidence="1 2" key="1">
    <citation type="submission" date="2014-04" db="EMBL/GenBank/DDBJ databases">
        <authorList>
            <consortium name="DOE Joint Genome Institute"/>
            <person name="Kuo A."/>
            <person name="Tarkka M."/>
            <person name="Buscot F."/>
            <person name="Kohler A."/>
            <person name="Nagy L.G."/>
            <person name="Floudas D."/>
            <person name="Copeland A."/>
            <person name="Barry K.W."/>
            <person name="Cichocki N."/>
            <person name="Veneault-Fourrey C."/>
            <person name="LaButti K."/>
            <person name="Lindquist E.A."/>
            <person name="Lipzen A."/>
            <person name="Lundell T."/>
            <person name="Morin E."/>
            <person name="Murat C."/>
            <person name="Sun H."/>
            <person name="Tunlid A."/>
            <person name="Henrissat B."/>
            <person name="Grigoriev I.V."/>
            <person name="Hibbett D.S."/>
            <person name="Martin F."/>
            <person name="Nordberg H.P."/>
            <person name="Cantor M.N."/>
            <person name="Hua S.X."/>
        </authorList>
    </citation>
    <scope>NUCLEOTIDE SEQUENCE [LARGE SCALE GENOMIC DNA]</scope>
    <source>
        <strain evidence="1 2">F 1598</strain>
    </source>
</reference>
<dbReference type="Proteomes" id="UP000054166">
    <property type="component" value="Unassembled WGS sequence"/>
</dbReference>
<proteinExistence type="predicted"/>
<organism evidence="1 2">
    <name type="scientific">Piloderma croceum (strain F 1598)</name>
    <dbReference type="NCBI Taxonomy" id="765440"/>
    <lineage>
        <taxon>Eukaryota</taxon>
        <taxon>Fungi</taxon>
        <taxon>Dikarya</taxon>
        <taxon>Basidiomycota</taxon>
        <taxon>Agaricomycotina</taxon>
        <taxon>Agaricomycetes</taxon>
        <taxon>Agaricomycetidae</taxon>
        <taxon>Atheliales</taxon>
        <taxon>Atheliaceae</taxon>
        <taxon>Piloderma</taxon>
    </lineage>
</organism>
<accession>A0A0C3C4E0</accession>
<reference evidence="2" key="2">
    <citation type="submission" date="2015-01" db="EMBL/GenBank/DDBJ databases">
        <title>Evolutionary Origins and Diversification of the Mycorrhizal Mutualists.</title>
        <authorList>
            <consortium name="DOE Joint Genome Institute"/>
            <consortium name="Mycorrhizal Genomics Consortium"/>
            <person name="Kohler A."/>
            <person name="Kuo A."/>
            <person name="Nagy L.G."/>
            <person name="Floudas D."/>
            <person name="Copeland A."/>
            <person name="Barry K.W."/>
            <person name="Cichocki N."/>
            <person name="Veneault-Fourrey C."/>
            <person name="LaButti K."/>
            <person name="Lindquist E.A."/>
            <person name="Lipzen A."/>
            <person name="Lundell T."/>
            <person name="Morin E."/>
            <person name="Murat C."/>
            <person name="Riley R."/>
            <person name="Ohm R."/>
            <person name="Sun H."/>
            <person name="Tunlid A."/>
            <person name="Henrissat B."/>
            <person name="Grigoriev I.V."/>
            <person name="Hibbett D.S."/>
            <person name="Martin F."/>
        </authorList>
    </citation>
    <scope>NUCLEOTIDE SEQUENCE [LARGE SCALE GENOMIC DNA]</scope>
    <source>
        <strain evidence="2">F 1598</strain>
    </source>
</reference>
<keyword evidence="2" id="KW-1185">Reference proteome</keyword>
<evidence type="ECO:0000313" key="2">
    <source>
        <dbReference type="Proteomes" id="UP000054166"/>
    </source>
</evidence>
<sequence length="131" mass="14990">MSQMGKVRSECPLGQEKVACACYIIQISRFPKYLSFLDYRKRRAFEDPGQKAKSFSVTMGSCVVVRILPVSCTAEDAEDILFRQSCVTGWFRRKLAVVTSHSSDHEYQESQLGELGRLTWLTARLRDEDED</sequence>